<dbReference type="EMBL" id="CAFZ01000139">
    <property type="protein sequence ID" value="CCA71894.1"/>
    <property type="molecule type" value="Genomic_DNA"/>
</dbReference>
<comment type="caution">
    <text evidence="5">The sequence shown here is derived from an EMBL/GenBank/DDBJ whole genome shotgun (WGS) entry which is preliminary data.</text>
</comment>
<organism evidence="5 6">
    <name type="scientific">Serendipita indica (strain DSM 11827)</name>
    <name type="common">Root endophyte fungus</name>
    <name type="synonym">Piriformospora indica</name>
    <dbReference type="NCBI Taxonomy" id="1109443"/>
    <lineage>
        <taxon>Eukaryota</taxon>
        <taxon>Fungi</taxon>
        <taxon>Dikarya</taxon>
        <taxon>Basidiomycota</taxon>
        <taxon>Agaricomycotina</taxon>
        <taxon>Agaricomycetes</taxon>
        <taxon>Sebacinales</taxon>
        <taxon>Serendipitaceae</taxon>
        <taxon>Serendipita</taxon>
    </lineage>
</organism>
<dbReference type="OrthoDB" id="19174at2759"/>
<keyword evidence="1" id="KW-0677">Repeat</keyword>
<gene>
    <name evidence="5" type="ORF">PIIN_05829</name>
</gene>
<reference evidence="5 6" key="1">
    <citation type="journal article" date="2011" name="PLoS Pathog.">
        <title>Endophytic Life Strategies Decoded by Genome and Transcriptome Analyses of the Mutualistic Root Symbiont Piriformospora indica.</title>
        <authorList>
            <person name="Zuccaro A."/>
            <person name="Lahrmann U."/>
            <person name="Guldener U."/>
            <person name="Langen G."/>
            <person name="Pfiffi S."/>
            <person name="Biedenkopf D."/>
            <person name="Wong P."/>
            <person name="Samans B."/>
            <person name="Grimm C."/>
            <person name="Basiewicz M."/>
            <person name="Murat C."/>
            <person name="Martin F."/>
            <person name="Kogel K.H."/>
        </authorList>
    </citation>
    <scope>NUCLEOTIDE SEQUENCE [LARGE SCALE GENOMIC DNA]</scope>
    <source>
        <strain evidence="5 6">DSM 11827</strain>
    </source>
</reference>
<evidence type="ECO:0000313" key="5">
    <source>
        <dbReference type="EMBL" id="CCA71894.1"/>
    </source>
</evidence>
<evidence type="ECO:0000256" key="3">
    <source>
        <dbReference type="PROSITE-ProRule" id="PRU00023"/>
    </source>
</evidence>
<dbReference type="FunCoup" id="G4TKQ1">
    <property type="interactions" value="18"/>
</dbReference>
<keyword evidence="6" id="KW-1185">Reference proteome</keyword>
<dbReference type="InParanoid" id="G4TKQ1"/>
<dbReference type="SUPFAM" id="SSF48403">
    <property type="entry name" value="Ankyrin repeat"/>
    <property type="match status" value="1"/>
</dbReference>
<dbReference type="HOGENOM" id="CLU_078327_1_0_1"/>
<protein>
    <submittedName>
        <fullName evidence="5">Uncharacterized protein</fullName>
    </submittedName>
</protein>
<dbReference type="eggNOG" id="KOG0504">
    <property type="taxonomic scope" value="Eukaryota"/>
</dbReference>
<dbReference type="Gene3D" id="1.25.40.20">
    <property type="entry name" value="Ankyrin repeat-containing domain"/>
    <property type="match status" value="1"/>
</dbReference>
<proteinExistence type="predicted"/>
<keyword evidence="2 3" id="KW-0040">ANK repeat</keyword>
<feature type="region of interest" description="Disordered" evidence="4">
    <location>
        <begin position="188"/>
        <end position="217"/>
    </location>
</feature>
<evidence type="ECO:0000313" key="6">
    <source>
        <dbReference type="Proteomes" id="UP000007148"/>
    </source>
</evidence>
<sequence>MAPGAQKNLWVAASDGDLTRVKYFIEEEGMSPNAPDQNTYTPMHAAASYGHIELLEYLISKGGDVNVEDEDGDTPLYTAESLDVAKWLVDHGAIINRVNNEGISPAQHLLDDYPAIAHYLSPELAQTGEEEDVEGPSEYAQEQLSEELTNRMMKAVEEIMARAAAEGRDPEDELAALVEKTVLESLDAGEGLVEAEQVATPSLEEPTVPSKRKHTEE</sequence>
<name>G4TKQ1_SERID</name>
<dbReference type="PANTHER" id="PTHR24171">
    <property type="entry name" value="ANKYRIN REPEAT DOMAIN-CONTAINING PROTEIN 39-RELATED"/>
    <property type="match status" value="1"/>
</dbReference>
<dbReference type="OMA" id="CLFVTET"/>
<dbReference type="STRING" id="1109443.G4TKQ1"/>
<feature type="repeat" description="ANK" evidence="3">
    <location>
        <begin position="38"/>
        <end position="70"/>
    </location>
</feature>
<dbReference type="Proteomes" id="UP000007148">
    <property type="component" value="Unassembled WGS sequence"/>
</dbReference>
<dbReference type="InterPro" id="IPR002110">
    <property type="entry name" value="Ankyrin_rpt"/>
</dbReference>
<dbReference type="Pfam" id="PF12796">
    <property type="entry name" value="Ank_2"/>
    <property type="match status" value="1"/>
</dbReference>
<dbReference type="PROSITE" id="PS50088">
    <property type="entry name" value="ANK_REPEAT"/>
    <property type="match status" value="1"/>
</dbReference>
<dbReference type="SMART" id="SM00248">
    <property type="entry name" value="ANK"/>
    <property type="match status" value="3"/>
</dbReference>
<evidence type="ECO:0000256" key="1">
    <source>
        <dbReference type="ARBA" id="ARBA00022737"/>
    </source>
</evidence>
<evidence type="ECO:0000256" key="2">
    <source>
        <dbReference type="ARBA" id="ARBA00023043"/>
    </source>
</evidence>
<accession>G4TKQ1</accession>
<dbReference type="AlphaFoldDB" id="G4TKQ1"/>
<dbReference type="PROSITE" id="PS50297">
    <property type="entry name" value="ANK_REP_REGION"/>
    <property type="match status" value="1"/>
</dbReference>
<evidence type="ECO:0000256" key="4">
    <source>
        <dbReference type="SAM" id="MobiDB-lite"/>
    </source>
</evidence>
<dbReference type="InterPro" id="IPR036770">
    <property type="entry name" value="Ankyrin_rpt-contain_sf"/>
</dbReference>